<organism evidence="1">
    <name type="scientific">Rouxiella sp. WC2420</name>
    <dbReference type="NCBI Taxonomy" id="3234145"/>
    <lineage>
        <taxon>Bacteria</taxon>
        <taxon>Pseudomonadati</taxon>
        <taxon>Pseudomonadota</taxon>
        <taxon>Gammaproteobacteria</taxon>
        <taxon>Enterobacterales</taxon>
        <taxon>Yersiniaceae</taxon>
        <taxon>Rouxiella</taxon>
    </lineage>
</organism>
<keyword evidence="1" id="KW-0862">Zinc</keyword>
<dbReference type="InterPro" id="IPR021686">
    <property type="entry name" value="DUF3268"/>
</dbReference>
<dbReference type="RefSeq" id="WP_369788361.1">
    <property type="nucleotide sequence ID" value="NZ_CP165628.1"/>
</dbReference>
<protein>
    <submittedName>
        <fullName evidence="1">Zinc-finger-containing protein</fullName>
    </submittedName>
</protein>
<keyword evidence="1" id="KW-0863">Zinc-finger</keyword>
<gene>
    <name evidence="1" type="ORF">AB3G37_15225</name>
</gene>
<accession>A0AB39VLQ3</accession>
<dbReference type="Pfam" id="PF11672">
    <property type="entry name" value="DUF3268"/>
    <property type="match status" value="1"/>
</dbReference>
<dbReference type="GO" id="GO:0008270">
    <property type="term" value="F:zinc ion binding"/>
    <property type="evidence" value="ECO:0007669"/>
    <property type="project" value="UniProtKB-KW"/>
</dbReference>
<sequence length="126" mass="14152">MTRKVICDYCGNDAAFVTGRKIYPHRPDLFSLQFYQCEPCKAHVGCHKDSNGVPLGRLANAELRAAKSKAHAAFDPIWKGRTMSRKNAYGWLATELGILAKDCHIGMFNIEMCERVVATCEERNES</sequence>
<name>A0AB39VLQ3_9GAMM</name>
<dbReference type="EMBL" id="CP165628">
    <property type="protein sequence ID" value="XDU70919.1"/>
    <property type="molecule type" value="Genomic_DNA"/>
</dbReference>
<dbReference type="AlphaFoldDB" id="A0AB39VLQ3"/>
<reference evidence="1" key="1">
    <citation type="submission" date="2024-07" db="EMBL/GenBank/DDBJ databases">
        <authorList>
            <person name="Biller S.J."/>
        </authorList>
    </citation>
    <scope>NUCLEOTIDE SEQUENCE</scope>
    <source>
        <strain evidence="1">WC2420</strain>
    </source>
</reference>
<evidence type="ECO:0000313" key="1">
    <source>
        <dbReference type="EMBL" id="XDU70919.1"/>
    </source>
</evidence>
<proteinExistence type="predicted"/>
<keyword evidence="1" id="KW-0479">Metal-binding</keyword>